<dbReference type="PANTHER" id="PTHR32097">
    <property type="entry name" value="CAMP-BINDING PROTEIN 1-RELATED"/>
    <property type="match status" value="1"/>
</dbReference>
<comment type="caution">
    <text evidence="4">The sequence shown here is derived from an EMBL/GenBank/DDBJ whole genome shotgun (WGS) entry which is preliminary data.</text>
</comment>
<dbReference type="CDD" id="cd06974">
    <property type="entry name" value="TerD_like"/>
    <property type="match status" value="1"/>
</dbReference>
<gene>
    <name evidence="4" type="ORF">C823_02273</name>
</gene>
<sequence length="272" mass="29739">MITIAMKSKGCVDRNSLLSINHSRRQDALSAGSINTLNRPATQPRPRTQPTGSVVPPVRTTPSAAVPPARTTPPASIPAAPARRKLPAFQKPVQKGQKLPLSADGTISGTLKACFGWNTSHPECDADVSAFLLGADGKVLGDSWFLFYGQTESPDKSCHLQTQSGTDREVICIDFQKLHKNVKKIVFVLTINEAFTKQLHFGMMQDAYVRILNDRNTECVSFRMSEYYSNVISMMIGEIYEYNGSWKFHAVGNGVAKDLAGLCALYGVEVSD</sequence>
<dbReference type="eggNOG" id="COG2310">
    <property type="taxonomic scope" value="Bacteria"/>
</dbReference>
<dbReference type="HOGENOM" id="CLU_055120_2_1_9"/>
<name>N2ASW4_9FIRM</name>
<evidence type="ECO:0000313" key="4">
    <source>
        <dbReference type="EMBL" id="EMZ27604.1"/>
    </source>
</evidence>
<evidence type="ECO:0000313" key="5">
    <source>
        <dbReference type="Proteomes" id="UP000012589"/>
    </source>
</evidence>
<evidence type="ECO:0000256" key="1">
    <source>
        <dbReference type="ARBA" id="ARBA00008775"/>
    </source>
</evidence>
<feature type="region of interest" description="Disordered" evidence="2">
    <location>
        <begin position="24"/>
        <end position="80"/>
    </location>
</feature>
<dbReference type="Pfam" id="PF02342">
    <property type="entry name" value="TerD"/>
    <property type="match status" value="1"/>
</dbReference>
<feature type="compositionally biased region" description="Low complexity" evidence="2">
    <location>
        <begin position="39"/>
        <end position="80"/>
    </location>
</feature>
<reference evidence="4 5" key="1">
    <citation type="journal article" date="2014" name="Genome Announc.">
        <title>Draft genome sequences of the altered schaedler flora, a defined bacterial community from gnotobiotic mice.</title>
        <authorList>
            <person name="Wannemuehler M.J."/>
            <person name="Overstreet A.M."/>
            <person name="Ward D.V."/>
            <person name="Phillips G.J."/>
        </authorList>
    </citation>
    <scope>NUCLEOTIDE SEQUENCE [LARGE SCALE GENOMIC DNA]</scope>
    <source>
        <strain evidence="4 5">ASF492</strain>
    </source>
</reference>
<dbReference type="InterPro" id="IPR003325">
    <property type="entry name" value="TerD"/>
</dbReference>
<organism evidence="4 5">
    <name type="scientific">Eubacterium plexicaudatum ASF492</name>
    <dbReference type="NCBI Taxonomy" id="1235802"/>
    <lineage>
        <taxon>Bacteria</taxon>
        <taxon>Bacillati</taxon>
        <taxon>Bacillota</taxon>
        <taxon>Clostridia</taxon>
        <taxon>Eubacteriales</taxon>
        <taxon>Eubacteriaceae</taxon>
        <taxon>Eubacterium</taxon>
    </lineage>
</organism>
<dbReference type="PATRIC" id="fig|1235802.3.peg.2411"/>
<dbReference type="STRING" id="1235802.C823_02273"/>
<dbReference type="Gene3D" id="2.60.60.30">
    <property type="entry name" value="sav2460 like domains"/>
    <property type="match status" value="1"/>
</dbReference>
<dbReference type="AlphaFoldDB" id="N2ASW4"/>
<dbReference type="InterPro" id="IPR051324">
    <property type="entry name" value="Stress/Tellurium_Resist"/>
</dbReference>
<accession>N2ASW4</accession>
<evidence type="ECO:0000259" key="3">
    <source>
        <dbReference type="Pfam" id="PF02342"/>
    </source>
</evidence>
<protein>
    <recommendedName>
        <fullName evidence="3">TerD domain-containing protein</fullName>
    </recommendedName>
</protein>
<dbReference type="EMBL" id="AQFT01000068">
    <property type="protein sequence ID" value="EMZ27604.1"/>
    <property type="molecule type" value="Genomic_DNA"/>
</dbReference>
<proteinExistence type="inferred from homology"/>
<dbReference type="PANTHER" id="PTHR32097:SF4">
    <property type="entry name" value="GENERAL STRESS PROTEIN 16U"/>
    <property type="match status" value="1"/>
</dbReference>
<comment type="similarity">
    <text evidence="1">Belongs to the CAPAB/TerDEXZ family.</text>
</comment>
<dbReference type="Proteomes" id="UP000012589">
    <property type="component" value="Unassembled WGS sequence"/>
</dbReference>
<keyword evidence="5" id="KW-1185">Reference proteome</keyword>
<evidence type="ECO:0000256" key="2">
    <source>
        <dbReference type="SAM" id="MobiDB-lite"/>
    </source>
</evidence>
<dbReference type="OrthoDB" id="4123258at2"/>
<feature type="domain" description="TerD" evidence="3">
    <location>
        <begin position="93"/>
        <end position="266"/>
    </location>
</feature>